<comment type="caution">
    <text evidence="2">The sequence shown here is derived from an EMBL/GenBank/DDBJ whole genome shotgun (WGS) entry which is preliminary data.</text>
</comment>
<keyword evidence="4" id="KW-1185">Reference proteome</keyword>
<dbReference type="EMBL" id="CAMXCT030000319">
    <property type="protein sequence ID" value="CAL4764394.1"/>
    <property type="molecule type" value="Genomic_DNA"/>
</dbReference>
<gene>
    <name evidence="2" type="ORF">C1SCF055_LOCUS5255</name>
</gene>
<proteinExistence type="predicted"/>
<feature type="region of interest" description="Disordered" evidence="1">
    <location>
        <begin position="1"/>
        <end position="41"/>
    </location>
</feature>
<dbReference type="Proteomes" id="UP001152797">
    <property type="component" value="Unassembled WGS sequence"/>
</dbReference>
<dbReference type="AlphaFoldDB" id="A0A9P1BPL4"/>
<organism evidence="2">
    <name type="scientific">Cladocopium goreaui</name>
    <dbReference type="NCBI Taxonomy" id="2562237"/>
    <lineage>
        <taxon>Eukaryota</taxon>
        <taxon>Sar</taxon>
        <taxon>Alveolata</taxon>
        <taxon>Dinophyceae</taxon>
        <taxon>Suessiales</taxon>
        <taxon>Symbiodiniaceae</taxon>
        <taxon>Cladocopium</taxon>
    </lineage>
</organism>
<protein>
    <submittedName>
        <fullName evidence="2">Uncharacterized protein</fullName>
    </submittedName>
</protein>
<sequence>MRTSSTNPFSPRQLLQQRMDAAAKRTTDTETMRTSSTNPFSPRLLLQQRMDAAAKRTPELKPAPVTPGIASTDPFLPRDLLQQRQDAAAKRTNAEALLDQQGAADKYQKSQQRFGMLMQSPNALEFYTSRPHCGIKRQAVLSCLLFVLSWNVAPSLPVGISSCHISSGP</sequence>
<reference evidence="3" key="2">
    <citation type="submission" date="2024-04" db="EMBL/GenBank/DDBJ databases">
        <authorList>
            <person name="Chen Y."/>
            <person name="Shah S."/>
            <person name="Dougan E. K."/>
            <person name="Thang M."/>
            <person name="Chan C."/>
        </authorList>
    </citation>
    <scope>NUCLEOTIDE SEQUENCE [LARGE SCALE GENOMIC DNA]</scope>
</reference>
<feature type="compositionally biased region" description="Polar residues" evidence="1">
    <location>
        <begin position="1"/>
        <end position="16"/>
    </location>
</feature>
<evidence type="ECO:0000256" key="1">
    <source>
        <dbReference type="SAM" id="MobiDB-lite"/>
    </source>
</evidence>
<reference evidence="2" key="1">
    <citation type="submission" date="2022-10" db="EMBL/GenBank/DDBJ databases">
        <authorList>
            <person name="Chen Y."/>
            <person name="Dougan E. K."/>
            <person name="Chan C."/>
            <person name="Rhodes N."/>
            <person name="Thang M."/>
        </authorList>
    </citation>
    <scope>NUCLEOTIDE SEQUENCE</scope>
</reference>
<evidence type="ECO:0000313" key="2">
    <source>
        <dbReference type="EMBL" id="CAI3977082.1"/>
    </source>
</evidence>
<dbReference type="EMBL" id="CAMXCT020000319">
    <property type="protein sequence ID" value="CAL1130457.1"/>
    <property type="molecule type" value="Genomic_DNA"/>
</dbReference>
<evidence type="ECO:0000313" key="4">
    <source>
        <dbReference type="Proteomes" id="UP001152797"/>
    </source>
</evidence>
<dbReference type="EMBL" id="CAMXCT010000319">
    <property type="protein sequence ID" value="CAI3977082.1"/>
    <property type="molecule type" value="Genomic_DNA"/>
</dbReference>
<name>A0A9P1BPL4_9DINO</name>
<feature type="compositionally biased region" description="Basic and acidic residues" evidence="1">
    <location>
        <begin position="21"/>
        <end position="31"/>
    </location>
</feature>
<evidence type="ECO:0000313" key="3">
    <source>
        <dbReference type="EMBL" id="CAL1130457.1"/>
    </source>
</evidence>
<accession>A0A9P1BPL4</accession>